<evidence type="ECO:0000313" key="3">
    <source>
        <dbReference type="Proteomes" id="UP000313359"/>
    </source>
</evidence>
<gene>
    <name evidence="2" type="ORF">L227DRAFT_270342</name>
</gene>
<dbReference type="Proteomes" id="UP000313359">
    <property type="component" value="Unassembled WGS sequence"/>
</dbReference>
<dbReference type="OrthoDB" id="3064607at2759"/>
<name>A0A5C2SLY4_9APHY</name>
<sequence length="158" mass="17684">MGTEWHSVHGIPLTHQDTLMARFNHSLAEYLNALNLTRAVTDAFKATEHLSSIGSRNRNTSLALEEPMMFTDALEGNKVGPPEVVQDLDTAELVNYPSEDQTCNSDQYRIGTPPYMSINVLLGRSEYHEPCDDMQSVFYAAYLFAFTYNGPVPTTYPS</sequence>
<dbReference type="EMBL" id="ML122253">
    <property type="protein sequence ID" value="RPD64845.1"/>
    <property type="molecule type" value="Genomic_DNA"/>
</dbReference>
<evidence type="ECO:0000313" key="2">
    <source>
        <dbReference type="EMBL" id="RPD64845.1"/>
    </source>
</evidence>
<dbReference type="STRING" id="1328759.A0A5C2SLY4"/>
<keyword evidence="3" id="KW-1185">Reference proteome</keyword>
<evidence type="ECO:0000259" key="1">
    <source>
        <dbReference type="Pfam" id="PF17667"/>
    </source>
</evidence>
<feature type="domain" description="Fungal-type protein kinase" evidence="1">
    <location>
        <begin position="15"/>
        <end position="140"/>
    </location>
</feature>
<accession>A0A5C2SLY4</accession>
<dbReference type="InterPro" id="IPR040976">
    <property type="entry name" value="Pkinase_fungal"/>
</dbReference>
<organism evidence="2 3">
    <name type="scientific">Lentinus tigrinus ALCF2SS1-6</name>
    <dbReference type="NCBI Taxonomy" id="1328759"/>
    <lineage>
        <taxon>Eukaryota</taxon>
        <taxon>Fungi</taxon>
        <taxon>Dikarya</taxon>
        <taxon>Basidiomycota</taxon>
        <taxon>Agaricomycotina</taxon>
        <taxon>Agaricomycetes</taxon>
        <taxon>Polyporales</taxon>
        <taxon>Polyporaceae</taxon>
        <taxon>Lentinus</taxon>
    </lineage>
</organism>
<reference evidence="2" key="1">
    <citation type="journal article" date="2018" name="Genome Biol. Evol.">
        <title>Genomics and development of Lentinus tigrinus, a white-rot wood-decaying mushroom with dimorphic fruiting bodies.</title>
        <authorList>
            <person name="Wu B."/>
            <person name="Xu Z."/>
            <person name="Knudson A."/>
            <person name="Carlson A."/>
            <person name="Chen N."/>
            <person name="Kovaka S."/>
            <person name="LaButti K."/>
            <person name="Lipzen A."/>
            <person name="Pennachio C."/>
            <person name="Riley R."/>
            <person name="Schakwitz W."/>
            <person name="Umezawa K."/>
            <person name="Ohm R.A."/>
            <person name="Grigoriev I.V."/>
            <person name="Nagy L.G."/>
            <person name="Gibbons J."/>
            <person name="Hibbett D."/>
        </authorList>
    </citation>
    <scope>NUCLEOTIDE SEQUENCE [LARGE SCALE GENOMIC DNA]</scope>
    <source>
        <strain evidence="2">ALCF2SS1-6</strain>
    </source>
</reference>
<dbReference type="AlphaFoldDB" id="A0A5C2SLY4"/>
<protein>
    <recommendedName>
        <fullName evidence="1">Fungal-type protein kinase domain-containing protein</fullName>
    </recommendedName>
</protein>
<proteinExistence type="predicted"/>
<dbReference type="Pfam" id="PF17667">
    <property type="entry name" value="Pkinase_fungal"/>
    <property type="match status" value="1"/>
</dbReference>